<reference evidence="1" key="1">
    <citation type="submission" date="2023-11" db="EMBL/GenBank/DDBJ databases">
        <authorList>
            <person name="Poullet M."/>
        </authorList>
    </citation>
    <scope>NUCLEOTIDE SEQUENCE</scope>
    <source>
        <strain evidence="1">E1834</strain>
    </source>
</reference>
<evidence type="ECO:0000313" key="1">
    <source>
        <dbReference type="EMBL" id="CAK5091923.1"/>
    </source>
</evidence>
<dbReference type="Proteomes" id="UP001497535">
    <property type="component" value="Unassembled WGS sequence"/>
</dbReference>
<comment type="caution">
    <text evidence="1">The sequence shown here is derived from an EMBL/GenBank/DDBJ whole genome shotgun (WGS) entry which is preliminary data.</text>
</comment>
<accession>A0ACB1AL19</accession>
<dbReference type="EMBL" id="CAVMJV010000091">
    <property type="protein sequence ID" value="CAK5091923.1"/>
    <property type="molecule type" value="Genomic_DNA"/>
</dbReference>
<gene>
    <name evidence="1" type="ORF">MENTE1834_LOCUS39789</name>
</gene>
<name>A0ACB1AL19_MELEN</name>
<organism evidence="1 2">
    <name type="scientific">Meloidogyne enterolobii</name>
    <name type="common">Root-knot nematode worm</name>
    <name type="synonym">Meloidogyne mayaguensis</name>
    <dbReference type="NCBI Taxonomy" id="390850"/>
    <lineage>
        <taxon>Eukaryota</taxon>
        <taxon>Metazoa</taxon>
        <taxon>Ecdysozoa</taxon>
        <taxon>Nematoda</taxon>
        <taxon>Chromadorea</taxon>
        <taxon>Rhabditida</taxon>
        <taxon>Tylenchina</taxon>
        <taxon>Tylenchomorpha</taxon>
        <taxon>Tylenchoidea</taxon>
        <taxon>Meloidogynidae</taxon>
        <taxon>Meloidogyninae</taxon>
        <taxon>Meloidogyne</taxon>
    </lineage>
</organism>
<proteinExistence type="predicted"/>
<sequence length="129" mass="13959">MHSKSLFELTGLVAILPHVEGGEGVMEEDIVVAETMIMVEGILGIMMVEIMVVVDVIVVGVEVLIVVAVDVIVVEVVVIAVVAVAVIAVVAVAVIAVVAVVVEIDEYYHLRRDKTFTKVLIFNFQKFEN</sequence>
<keyword evidence="2" id="KW-1185">Reference proteome</keyword>
<evidence type="ECO:0000313" key="2">
    <source>
        <dbReference type="Proteomes" id="UP001497535"/>
    </source>
</evidence>
<protein>
    <submittedName>
        <fullName evidence="1">Uncharacterized protein</fullName>
    </submittedName>
</protein>